<dbReference type="AlphaFoldDB" id="A0A4R7FR21"/>
<evidence type="ECO:0000313" key="6">
    <source>
        <dbReference type="Proteomes" id="UP000295344"/>
    </source>
</evidence>
<dbReference type="GO" id="GO:0008236">
    <property type="term" value="F:serine-type peptidase activity"/>
    <property type="evidence" value="ECO:0007669"/>
    <property type="project" value="UniProtKB-KW"/>
</dbReference>
<dbReference type="OrthoDB" id="3373764at2"/>
<keyword evidence="3" id="KW-0378">Hydrolase</keyword>
<keyword evidence="4" id="KW-0720">Serine protease</keyword>
<gene>
    <name evidence="5" type="ORF">CLV52_0820</name>
</gene>
<reference evidence="5 6" key="1">
    <citation type="submission" date="2019-03" db="EMBL/GenBank/DDBJ databases">
        <title>Genomic Encyclopedia of Archaeal and Bacterial Type Strains, Phase II (KMG-II): from individual species to whole genera.</title>
        <authorList>
            <person name="Goeker M."/>
        </authorList>
    </citation>
    <scope>NUCLEOTIDE SEQUENCE [LARGE SCALE GENOMIC DNA]</scope>
    <source>
        <strain evidence="5 6">DSM 24782</strain>
    </source>
</reference>
<dbReference type="GO" id="GO:0006508">
    <property type="term" value="P:proteolysis"/>
    <property type="evidence" value="ECO:0007669"/>
    <property type="project" value="UniProtKB-KW"/>
</dbReference>
<dbReference type="Pfam" id="PF03575">
    <property type="entry name" value="Peptidase_S51"/>
    <property type="match status" value="1"/>
</dbReference>
<protein>
    <submittedName>
        <fullName evidence="5">Dipeptidase E</fullName>
    </submittedName>
</protein>
<accession>A0A4R7FR21</accession>
<evidence type="ECO:0000313" key="5">
    <source>
        <dbReference type="EMBL" id="TDS80265.1"/>
    </source>
</evidence>
<sequence>MRMLLTSNGIHEGPTLDALRGLLGKPIAEARTVVLLDAMLPFPGDKTVMLRNIEQYRALGWAEVDVLTLFSGPRSLVESRLRAADVVFGYGGSNHWLAHAWRESGLAPVLREVLDEQVYVGTSAGSMVFSSLHEAAVEALDDHEEVELLQLDSVGPVFPLFDWFVVTHLGAPYFPHATDEWAAATAARLGGPAWFLSDGSALVVRDPAAEPEVVSDGHWLRFDASGALIEAAPAPIGG</sequence>
<dbReference type="Proteomes" id="UP000295344">
    <property type="component" value="Unassembled WGS sequence"/>
</dbReference>
<dbReference type="InterPro" id="IPR005320">
    <property type="entry name" value="Peptidase_S51"/>
</dbReference>
<evidence type="ECO:0000256" key="3">
    <source>
        <dbReference type="ARBA" id="ARBA00022801"/>
    </source>
</evidence>
<organism evidence="5 6">
    <name type="scientific">Amnibacterium kyonggiense</name>
    <dbReference type="NCBI Taxonomy" id="595671"/>
    <lineage>
        <taxon>Bacteria</taxon>
        <taxon>Bacillati</taxon>
        <taxon>Actinomycetota</taxon>
        <taxon>Actinomycetes</taxon>
        <taxon>Micrococcales</taxon>
        <taxon>Microbacteriaceae</taxon>
        <taxon>Amnibacterium</taxon>
    </lineage>
</organism>
<comment type="similarity">
    <text evidence="1">Belongs to the peptidase S51 family.</text>
</comment>
<dbReference type="SUPFAM" id="SSF52317">
    <property type="entry name" value="Class I glutamine amidotransferase-like"/>
    <property type="match status" value="1"/>
</dbReference>
<keyword evidence="2" id="KW-0645">Protease</keyword>
<name>A0A4R7FR21_9MICO</name>
<proteinExistence type="inferred from homology"/>
<evidence type="ECO:0000256" key="2">
    <source>
        <dbReference type="ARBA" id="ARBA00022670"/>
    </source>
</evidence>
<keyword evidence="6" id="KW-1185">Reference proteome</keyword>
<dbReference type="Gene3D" id="3.40.50.880">
    <property type="match status" value="1"/>
</dbReference>
<dbReference type="PANTHER" id="PTHR20842:SF0">
    <property type="entry name" value="ALPHA-ASPARTYL DIPEPTIDASE"/>
    <property type="match status" value="1"/>
</dbReference>
<evidence type="ECO:0000256" key="4">
    <source>
        <dbReference type="ARBA" id="ARBA00022825"/>
    </source>
</evidence>
<dbReference type="PANTHER" id="PTHR20842">
    <property type="entry name" value="PROTEASE S51 ALPHA-ASPARTYL DIPEPTIDASE"/>
    <property type="match status" value="1"/>
</dbReference>
<dbReference type="EMBL" id="SOAM01000001">
    <property type="protein sequence ID" value="TDS80265.1"/>
    <property type="molecule type" value="Genomic_DNA"/>
</dbReference>
<evidence type="ECO:0000256" key="1">
    <source>
        <dbReference type="ARBA" id="ARBA00006534"/>
    </source>
</evidence>
<comment type="caution">
    <text evidence="5">The sequence shown here is derived from an EMBL/GenBank/DDBJ whole genome shotgun (WGS) entry which is preliminary data.</text>
</comment>
<dbReference type="InterPro" id="IPR029062">
    <property type="entry name" value="Class_I_gatase-like"/>
</dbReference>